<dbReference type="STRING" id="1176198.SAMN05444716_102482"/>
<protein>
    <submittedName>
        <fullName evidence="1">Uncharacterized protein</fullName>
    </submittedName>
</protein>
<name>A0A1I6QYJ2_9ACTN</name>
<dbReference type="RefSeq" id="WP_093842433.1">
    <property type="nucleotide sequence ID" value="NZ_CP054938.1"/>
</dbReference>
<sequence>MPLNIPPAPAAAERSLSAALQSTTVPSPHPLYLNRGALRPVLPLPVHRLTPVLDQAGPATSRLTGWRFLLESGGRAVGAAETMLTADGWAFSHFGEGPYIASTERAVRRAEALAGSYQPRLLSIPELYMLTLWLHTDPAADPAEGAPRAEDILVPLAPAPPGITADHPVRVDALLPLLAGRLRIAAPAG</sequence>
<evidence type="ECO:0000313" key="2">
    <source>
        <dbReference type="Proteomes" id="UP000198873"/>
    </source>
</evidence>
<reference evidence="2" key="1">
    <citation type="submission" date="2016-10" db="EMBL/GenBank/DDBJ databases">
        <authorList>
            <person name="Varghese N."/>
            <person name="Submissions S."/>
        </authorList>
    </citation>
    <scope>NUCLEOTIDE SEQUENCE [LARGE SCALE GENOMIC DNA]</scope>
    <source>
        <strain evidence="2">CGMCC 4.7047</strain>
    </source>
</reference>
<dbReference type="EMBL" id="FPAB01000002">
    <property type="protein sequence ID" value="SFS57516.1"/>
    <property type="molecule type" value="Genomic_DNA"/>
</dbReference>
<evidence type="ECO:0000313" key="1">
    <source>
        <dbReference type="EMBL" id="SFS57516.1"/>
    </source>
</evidence>
<organism evidence="1 2">
    <name type="scientific">Streptomyces harbinensis</name>
    <dbReference type="NCBI Taxonomy" id="1176198"/>
    <lineage>
        <taxon>Bacteria</taxon>
        <taxon>Bacillati</taxon>
        <taxon>Actinomycetota</taxon>
        <taxon>Actinomycetes</taxon>
        <taxon>Kitasatosporales</taxon>
        <taxon>Streptomycetaceae</taxon>
        <taxon>Streptomyces</taxon>
    </lineage>
</organism>
<gene>
    <name evidence="1" type="ORF">SAMN05444716_102482</name>
</gene>
<keyword evidence="2" id="KW-1185">Reference proteome</keyword>
<accession>A0A1I6QYJ2</accession>
<dbReference type="AlphaFoldDB" id="A0A1I6QYJ2"/>
<dbReference type="Proteomes" id="UP000198873">
    <property type="component" value="Unassembled WGS sequence"/>
</dbReference>
<proteinExistence type="predicted"/>